<dbReference type="AlphaFoldDB" id="A0A543KRY3"/>
<dbReference type="Proteomes" id="UP000319804">
    <property type="component" value="Unassembled WGS sequence"/>
</dbReference>
<evidence type="ECO:0000259" key="4">
    <source>
        <dbReference type="PROSITE" id="PS50949"/>
    </source>
</evidence>
<dbReference type="SUPFAM" id="SSF48008">
    <property type="entry name" value="GntR ligand-binding domain-like"/>
    <property type="match status" value="1"/>
</dbReference>
<evidence type="ECO:0000313" key="6">
    <source>
        <dbReference type="Proteomes" id="UP000319804"/>
    </source>
</evidence>
<organism evidence="5 6">
    <name type="scientific">Microbacterium lacticum</name>
    <dbReference type="NCBI Taxonomy" id="33885"/>
    <lineage>
        <taxon>Bacteria</taxon>
        <taxon>Bacillati</taxon>
        <taxon>Actinomycetota</taxon>
        <taxon>Actinomycetes</taxon>
        <taxon>Micrococcales</taxon>
        <taxon>Microbacteriaceae</taxon>
        <taxon>Microbacterium</taxon>
    </lineage>
</organism>
<dbReference type="CDD" id="cd07377">
    <property type="entry name" value="WHTH_GntR"/>
    <property type="match status" value="1"/>
</dbReference>
<dbReference type="Gene3D" id="1.10.10.10">
    <property type="entry name" value="Winged helix-like DNA-binding domain superfamily/Winged helix DNA-binding domain"/>
    <property type="match status" value="1"/>
</dbReference>
<dbReference type="Gene3D" id="1.20.120.530">
    <property type="entry name" value="GntR ligand-binding domain-like"/>
    <property type="match status" value="1"/>
</dbReference>
<comment type="caution">
    <text evidence="5">The sequence shown here is derived from an EMBL/GenBank/DDBJ whole genome shotgun (WGS) entry which is preliminary data.</text>
</comment>
<dbReference type="Pfam" id="PF07729">
    <property type="entry name" value="FCD"/>
    <property type="match status" value="1"/>
</dbReference>
<dbReference type="EMBL" id="VFPS01000003">
    <property type="protein sequence ID" value="TQM97829.1"/>
    <property type="molecule type" value="Genomic_DNA"/>
</dbReference>
<dbReference type="PRINTS" id="PR00033">
    <property type="entry name" value="HTHASNC"/>
</dbReference>
<dbReference type="SMART" id="SM00345">
    <property type="entry name" value="HTH_GNTR"/>
    <property type="match status" value="1"/>
</dbReference>
<dbReference type="PANTHER" id="PTHR43537">
    <property type="entry name" value="TRANSCRIPTIONAL REGULATOR, GNTR FAMILY"/>
    <property type="match status" value="1"/>
</dbReference>
<dbReference type="InterPro" id="IPR008920">
    <property type="entry name" value="TF_FadR/GntR_C"/>
</dbReference>
<dbReference type="InterPro" id="IPR000485">
    <property type="entry name" value="AsnC-type_HTH_dom"/>
</dbReference>
<gene>
    <name evidence="5" type="ORF">FHX68_1826</name>
</gene>
<evidence type="ECO:0000256" key="3">
    <source>
        <dbReference type="ARBA" id="ARBA00023163"/>
    </source>
</evidence>
<dbReference type="InterPro" id="IPR011711">
    <property type="entry name" value="GntR_C"/>
</dbReference>
<protein>
    <submittedName>
        <fullName evidence="5">GntR family transcriptional regulator</fullName>
    </submittedName>
</protein>
<name>A0A543KRY3_9MICO</name>
<dbReference type="InterPro" id="IPR036390">
    <property type="entry name" value="WH_DNA-bd_sf"/>
</dbReference>
<dbReference type="PROSITE" id="PS50949">
    <property type="entry name" value="HTH_GNTR"/>
    <property type="match status" value="1"/>
</dbReference>
<dbReference type="PRINTS" id="PR00035">
    <property type="entry name" value="HTHGNTR"/>
</dbReference>
<dbReference type="PANTHER" id="PTHR43537:SF52">
    <property type="entry name" value="FATTY ACID METABOLISM REGULATOR PROTEIN"/>
    <property type="match status" value="1"/>
</dbReference>
<dbReference type="Pfam" id="PF00392">
    <property type="entry name" value="GntR"/>
    <property type="match status" value="1"/>
</dbReference>
<sequence length="248" mass="27105">MGIRPEIVQESRHNATGLHGRRHGVSAPALVNCRAMRATLDPIRLNGGTILSDEVYARIGAAILDGTLPAGARLRDVELAEQLGVSRTPVREALQRLERFGLVEVAVGRYTRVSEPSDRLREETVEFTAYFMGNALRIALQRCSDDQIAAIVEAADAVVAAARREDGLSLFEASTTMFQQVTRGTGNSVFIGFIREAALAIERNLRGWQPFIGCPIAPADGYQELRTCIAERDADGAERMLRHLHGLA</sequence>
<keyword evidence="3" id="KW-0804">Transcription</keyword>
<evidence type="ECO:0000256" key="2">
    <source>
        <dbReference type="ARBA" id="ARBA00023125"/>
    </source>
</evidence>
<dbReference type="SUPFAM" id="SSF46785">
    <property type="entry name" value="Winged helix' DNA-binding domain"/>
    <property type="match status" value="1"/>
</dbReference>
<evidence type="ECO:0000256" key="1">
    <source>
        <dbReference type="ARBA" id="ARBA00023015"/>
    </source>
</evidence>
<dbReference type="GO" id="GO:0043565">
    <property type="term" value="F:sequence-specific DNA binding"/>
    <property type="evidence" value="ECO:0007669"/>
    <property type="project" value="InterPro"/>
</dbReference>
<dbReference type="InterPro" id="IPR036388">
    <property type="entry name" value="WH-like_DNA-bd_sf"/>
</dbReference>
<dbReference type="InterPro" id="IPR000524">
    <property type="entry name" value="Tscrpt_reg_HTH_GntR"/>
</dbReference>
<proteinExistence type="predicted"/>
<keyword evidence="1" id="KW-0805">Transcription regulation</keyword>
<accession>A0A543KRY3</accession>
<keyword evidence="2" id="KW-0238">DNA-binding</keyword>
<feature type="domain" description="HTH gntR-type" evidence="4">
    <location>
        <begin position="49"/>
        <end position="116"/>
    </location>
</feature>
<evidence type="ECO:0000313" key="5">
    <source>
        <dbReference type="EMBL" id="TQM97829.1"/>
    </source>
</evidence>
<reference evidence="5 6" key="1">
    <citation type="submission" date="2019-06" db="EMBL/GenBank/DDBJ databases">
        <title>Sequencing the genomes of 1000 actinobacteria strains.</title>
        <authorList>
            <person name="Klenk H.-P."/>
        </authorList>
    </citation>
    <scope>NUCLEOTIDE SEQUENCE [LARGE SCALE GENOMIC DNA]</scope>
    <source>
        <strain evidence="5 6">DSM 20427</strain>
    </source>
</reference>
<keyword evidence="6" id="KW-1185">Reference proteome</keyword>
<dbReference type="GO" id="GO:0003700">
    <property type="term" value="F:DNA-binding transcription factor activity"/>
    <property type="evidence" value="ECO:0007669"/>
    <property type="project" value="InterPro"/>
</dbReference>